<keyword evidence="6" id="KW-0443">Lipid metabolism</keyword>
<organism evidence="10 11">
    <name type="scientific">Rhinolophus ferrumequinum</name>
    <name type="common">Greater horseshoe bat</name>
    <dbReference type="NCBI Taxonomy" id="59479"/>
    <lineage>
        <taxon>Eukaryota</taxon>
        <taxon>Metazoa</taxon>
        <taxon>Chordata</taxon>
        <taxon>Craniata</taxon>
        <taxon>Vertebrata</taxon>
        <taxon>Euteleostomi</taxon>
        <taxon>Mammalia</taxon>
        <taxon>Eutheria</taxon>
        <taxon>Laurasiatheria</taxon>
        <taxon>Chiroptera</taxon>
        <taxon>Yinpterochiroptera</taxon>
        <taxon>Rhinolophoidea</taxon>
        <taxon>Rhinolophidae</taxon>
        <taxon>Rhinolophinae</taxon>
        <taxon>Rhinolophus</taxon>
    </lineage>
</organism>
<feature type="compositionally biased region" description="Low complexity" evidence="8">
    <location>
        <begin position="321"/>
        <end position="335"/>
    </location>
</feature>
<evidence type="ECO:0000256" key="6">
    <source>
        <dbReference type="ARBA" id="ARBA00023098"/>
    </source>
</evidence>
<dbReference type="AlphaFoldDB" id="A0A7J7W557"/>
<keyword evidence="3 9" id="KW-0812">Transmembrane</keyword>
<feature type="transmembrane region" description="Helical" evidence="9">
    <location>
        <begin position="206"/>
        <end position="226"/>
    </location>
</feature>
<evidence type="ECO:0000313" key="11">
    <source>
        <dbReference type="Proteomes" id="UP000585614"/>
    </source>
</evidence>
<evidence type="ECO:0000256" key="7">
    <source>
        <dbReference type="ARBA" id="ARBA00023136"/>
    </source>
</evidence>
<protein>
    <recommendedName>
        <fullName evidence="2">Seipin</fullName>
    </recommendedName>
</protein>
<dbReference type="GO" id="GO:0140042">
    <property type="term" value="P:lipid droplet formation"/>
    <property type="evidence" value="ECO:0007669"/>
    <property type="project" value="UniProtKB-ARBA"/>
</dbReference>
<dbReference type="CDD" id="cd23993">
    <property type="entry name" value="Seipin"/>
    <property type="match status" value="1"/>
</dbReference>
<gene>
    <name evidence="10" type="ORF">mRhiFer1_001600</name>
</gene>
<dbReference type="InterPro" id="IPR009617">
    <property type="entry name" value="Seipin"/>
</dbReference>
<proteinExistence type="predicted"/>
<dbReference type="PANTHER" id="PTHR21212:SF0">
    <property type="entry name" value="SEIPIN"/>
    <property type="match status" value="1"/>
</dbReference>
<dbReference type="EMBL" id="JACAGC010000011">
    <property type="protein sequence ID" value="KAF6332575.1"/>
    <property type="molecule type" value="Genomic_DNA"/>
</dbReference>
<name>A0A7J7W557_RHIFE</name>
<evidence type="ECO:0000256" key="4">
    <source>
        <dbReference type="ARBA" id="ARBA00022824"/>
    </source>
</evidence>
<evidence type="ECO:0000256" key="2">
    <source>
        <dbReference type="ARBA" id="ARBA00022064"/>
    </source>
</evidence>
<evidence type="ECO:0000256" key="1">
    <source>
        <dbReference type="ARBA" id="ARBA00004477"/>
    </source>
</evidence>
<evidence type="ECO:0000256" key="9">
    <source>
        <dbReference type="SAM" id="Phobius"/>
    </source>
</evidence>
<evidence type="ECO:0000256" key="8">
    <source>
        <dbReference type="SAM" id="MobiDB-lite"/>
    </source>
</evidence>
<comment type="subcellular location">
    <subcellularLocation>
        <location evidence="1">Endoplasmic reticulum membrane</location>
        <topology evidence="1">Multi-pass membrane protein</topology>
    </subcellularLocation>
</comment>
<comment type="caution">
    <text evidence="10">The sequence shown here is derived from an EMBL/GenBank/DDBJ whole genome shotgun (WGS) entry which is preliminary data.</text>
</comment>
<dbReference type="Pfam" id="PF06775">
    <property type="entry name" value="Seipin"/>
    <property type="match status" value="1"/>
</dbReference>
<dbReference type="Proteomes" id="UP000585614">
    <property type="component" value="Unassembled WGS sequence"/>
</dbReference>
<dbReference type="PANTHER" id="PTHR21212">
    <property type="entry name" value="BERNARDINELLI-SEIP CONGENITAL LIPODYSTROPHY 2 HOMOLOG BSCL2 PROTEIN"/>
    <property type="match status" value="1"/>
</dbReference>
<dbReference type="GO" id="GO:0006629">
    <property type="term" value="P:lipid metabolic process"/>
    <property type="evidence" value="ECO:0007669"/>
    <property type="project" value="UniProtKB-KW"/>
</dbReference>
<keyword evidence="4" id="KW-0256">Endoplasmic reticulum</keyword>
<dbReference type="GO" id="GO:0005789">
    <property type="term" value="C:endoplasmic reticulum membrane"/>
    <property type="evidence" value="ECO:0007669"/>
    <property type="project" value="UniProtKB-SubCell"/>
</dbReference>
<sequence length="354" mass="39442">MVNDPPVPAMLWAQEVGHVLAGRARKLLLQFGVFFCTILLLLWVSVFLYGSFYYSYMPTVSHLSPVHFYYRTDCDPSTSLLCSFPVANVSLARSGRDRVLMYGQPYRVTLELELPESPVNQGLGMFLVTISCYTRGGRIISTSSRSVMLHYRSDLLQMIDTLVFSSLLLFGFAEQKQLLEVELYPEYRENSYVPTTGAFIEVHSNFTFLSVIVLFSYMQWVWGGIWPRHRFALQVNIRKRDGSRKEVQGRISARQPGQEESTQLSDITEDGESPEDPSGTEGQLSEEEKPDQQPLSGEEELEPEASDGSGSWEDAALLTEANLPASAPALAPETLGSSEPSGGSLRQHPTCSSS</sequence>
<evidence type="ECO:0000256" key="3">
    <source>
        <dbReference type="ARBA" id="ARBA00022692"/>
    </source>
</evidence>
<accession>A0A7J7W557</accession>
<evidence type="ECO:0000313" key="10">
    <source>
        <dbReference type="EMBL" id="KAF6332575.1"/>
    </source>
</evidence>
<keyword evidence="5 9" id="KW-1133">Transmembrane helix</keyword>
<keyword evidence="7 9" id="KW-0472">Membrane</keyword>
<reference evidence="10 11" key="1">
    <citation type="journal article" date="2020" name="Nature">
        <title>Six reference-quality genomes reveal evolution of bat adaptations.</title>
        <authorList>
            <person name="Jebb D."/>
            <person name="Huang Z."/>
            <person name="Pippel M."/>
            <person name="Hughes G.M."/>
            <person name="Lavrichenko K."/>
            <person name="Devanna P."/>
            <person name="Winkler S."/>
            <person name="Jermiin L.S."/>
            <person name="Skirmuntt E.C."/>
            <person name="Katzourakis A."/>
            <person name="Burkitt-Gray L."/>
            <person name="Ray D.A."/>
            <person name="Sullivan K.A.M."/>
            <person name="Roscito J.G."/>
            <person name="Kirilenko B.M."/>
            <person name="Davalos L.M."/>
            <person name="Corthals A.P."/>
            <person name="Power M.L."/>
            <person name="Jones G."/>
            <person name="Ransome R.D."/>
            <person name="Dechmann D.K.N."/>
            <person name="Locatelli A.G."/>
            <person name="Puechmaille S.J."/>
            <person name="Fedrigo O."/>
            <person name="Jarvis E.D."/>
            <person name="Hiller M."/>
            <person name="Vernes S.C."/>
            <person name="Myers E.W."/>
            <person name="Teeling E.C."/>
        </authorList>
    </citation>
    <scope>NUCLEOTIDE SEQUENCE [LARGE SCALE GENOMIC DNA]</scope>
    <source>
        <strain evidence="10">MRhiFer1</strain>
        <tissue evidence="10">Lung</tissue>
    </source>
</reference>
<feature type="region of interest" description="Disordered" evidence="8">
    <location>
        <begin position="244"/>
        <end position="354"/>
    </location>
</feature>
<feature type="transmembrane region" description="Helical" evidence="9">
    <location>
        <begin position="27"/>
        <end position="49"/>
    </location>
</feature>
<evidence type="ECO:0000256" key="5">
    <source>
        <dbReference type="ARBA" id="ARBA00022989"/>
    </source>
</evidence>